<name>A0A0W8FHC8_9ZZZZ</name>
<feature type="transmembrane region" description="Helical" evidence="1">
    <location>
        <begin position="20"/>
        <end position="41"/>
    </location>
</feature>
<protein>
    <submittedName>
        <fullName evidence="3">Phosphoesterase, pa-phosphatase</fullName>
    </submittedName>
</protein>
<evidence type="ECO:0000256" key="1">
    <source>
        <dbReference type="SAM" id="Phobius"/>
    </source>
</evidence>
<dbReference type="EMBL" id="LNQE01001208">
    <property type="protein sequence ID" value="KUG20279.1"/>
    <property type="molecule type" value="Genomic_DNA"/>
</dbReference>
<keyword evidence="1" id="KW-0812">Transmembrane</keyword>
<gene>
    <name evidence="3" type="ORF">ASZ90_009977</name>
</gene>
<dbReference type="Gene3D" id="1.20.144.10">
    <property type="entry name" value="Phosphatidic acid phosphatase type 2/haloperoxidase"/>
    <property type="match status" value="1"/>
</dbReference>
<keyword evidence="1" id="KW-0472">Membrane</keyword>
<dbReference type="Pfam" id="PF01569">
    <property type="entry name" value="PAP2"/>
    <property type="match status" value="1"/>
</dbReference>
<dbReference type="PANTHER" id="PTHR14969:SF13">
    <property type="entry name" value="AT30094P"/>
    <property type="match status" value="1"/>
</dbReference>
<keyword evidence="1" id="KW-1133">Transmembrane helix</keyword>
<dbReference type="AlphaFoldDB" id="A0A0W8FHC8"/>
<reference evidence="3" key="1">
    <citation type="journal article" date="2015" name="Proc. Natl. Acad. Sci. U.S.A.">
        <title>Networks of energetic and metabolic interactions define dynamics in microbial communities.</title>
        <authorList>
            <person name="Embree M."/>
            <person name="Liu J.K."/>
            <person name="Al-Bassam M.M."/>
            <person name="Zengler K."/>
        </authorList>
    </citation>
    <scope>NUCLEOTIDE SEQUENCE</scope>
</reference>
<feature type="transmembrane region" description="Helical" evidence="1">
    <location>
        <begin position="156"/>
        <end position="173"/>
    </location>
</feature>
<feature type="transmembrane region" description="Helical" evidence="1">
    <location>
        <begin position="185"/>
        <end position="209"/>
    </location>
</feature>
<feature type="transmembrane region" description="Helical" evidence="1">
    <location>
        <begin position="48"/>
        <end position="67"/>
    </location>
</feature>
<evidence type="ECO:0000313" key="3">
    <source>
        <dbReference type="EMBL" id="KUG20279.1"/>
    </source>
</evidence>
<feature type="domain" description="Phosphatidic acid phosphatase type 2/haloperoxidase" evidence="2">
    <location>
        <begin position="2"/>
        <end position="90"/>
    </location>
</feature>
<dbReference type="SUPFAM" id="SSF48317">
    <property type="entry name" value="Acid phosphatase/Vanadium-dependent haloperoxidase"/>
    <property type="match status" value="1"/>
</dbReference>
<proteinExistence type="predicted"/>
<feature type="transmembrane region" description="Helical" evidence="1">
    <location>
        <begin position="221"/>
        <end position="241"/>
    </location>
</feature>
<accession>A0A0W8FHC8</accession>
<dbReference type="InterPro" id="IPR000326">
    <property type="entry name" value="PAP2/HPO"/>
</dbReference>
<evidence type="ECO:0000259" key="2">
    <source>
        <dbReference type="Pfam" id="PF01569"/>
    </source>
</evidence>
<organism evidence="3">
    <name type="scientific">hydrocarbon metagenome</name>
    <dbReference type="NCBI Taxonomy" id="938273"/>
    <lineage>
        <taxon>unclassified sequences</taxon>
        <taxon>metagenomes</taxon>
        <taxon>ecological metagenomes</taxon>
    </lineage>
</organism>
<feature type="transmembrane region" description="Helical" evidence="1">
    <location>
        <begin position="105"/>
        <end position="125"/>
    </location>
</feature>
<dbReference type="PANTHER" id="PTHR14969">
    <property type="entry name" value="SPHINGOSINE-1-PHOSPHATE PHOSPHOHYDROLASE"/>
    <property type="match status" value="1"/>
</dbReference>
<sequence>MPRPYWISTEIRALNAYPSFGLPSAHASLAVGFYGLIAAFLRRRWAVIPAGALIFLVGISRVVEGVHFPVDTIAGWLLGILVLLAFLAWEAPVRAWMRGRPALERILIAFLASMAIVGLSLLFLACLGDWQLPAAWAETAYAGSGRAIDPLFPRDTLLSAGLFFGFAAGAALSRQGGIGTDRRPGVLLARYLVGIAVLAVLWFGIGLLIPQDPGLPESALLYLRSAAAGIWVSYGAPALFARIRLAGDVPRLSAE</sequence>
<feature type="transmembrane region" description="Helical" evidence="1">
    <location>
        <begin position="73"/>
        <end position="93"/>
    </location>
</feature>
<dbReference type="InterPro" id="IPR036938">
    <property type="entry name" value="PAP2/HPO_sf"/>
</dbReference>
<comment type="caution">
    <text evidence="3">The sequence shown here is derived from an EMBL/GenBank/DDBJ whole genome shotgun (WGS) entry which is preliminary data.</text>
</comment>